<dbReference type="Proteomes" id="UP000305067">
    <property type="component" value="Unassembled WGS sequence"/>
</dbReference>
<keyword evidence="1" id="KW-0472">Membrane</keyword>
<evidence type="ECO:0000256" key="1">
    <source>
        <dbReference type="SAM" id="Phobius"/>
    </source>
</evidence>
<keyword evidence="3" id="KW-1185">Reference proteome</keyword>
<keyword evidence="1" id="KW-0812">Transmembrane</keyword>
<dbReference type="AlphaFoldDB" id="A0A5C3Q8Q5"/>
<reference evidence="2 3" key="1">
    <citation type="journal article" date="2019" name="Nat. Ecol. Evol.">
        <title>Megaphylogeny resolves global patterns of mushroom evolution.</title>
        <authorList>
            <person name="Varga T."/>
            <person name="Krizsan K."/>
            <person name="Foldi C."/>
            <person name="Dima B."/>
            <person name="Sanchez-Garcia M."/>
            <person name="Sanchez-Ramirez S."/>
            <person name="Szollosi G.J."/>
            <person name="Szarkandi J.G."/>
            <person name="Papp V."/>
            <person name="Albert L."/>
            <person name="Andreopoulos W."/>
            <person name="Angelini C."/>
            <person name="Antonin V."/>
            <person name="Barry K.W."/>
            <person name="Bougher N.L."/>
            <person name="Buchanan P."/>
            <person name="Buyck B."/>
            <person name="Bense V."/>
            <person name="Catcheside P."/>
            <person name="Chovatia M."/>
            <person name="Cooper J."/>
            <person name="Damon W."/>
            <person name="Desjardin D."/>
            <person name="Finy P."/>
            <person name="Geml J."/>
            <person name="Haridas S."/>
            <person name="Hughes K."/>
            <person name="Justo A."/>
            <person name="Karasinski D."/>
            <person name="Kautmanova I."/>
            <person name="Kiss B."/>
            <person name="Kocsube S."/>
            <person name="Kotiranta H."/>
            <person name="LaButti K.M."/>
            <person name="Lechner B.E."/>
            <person name="Liimatainen K."/>
            <person name="Lipzen A."/>
            <person name="Lukacs Z."/>
            <person name="Mihaltcheva S."/>
            <person name="Morgado L.N."/>
            <person name="Niskanen T."/>
            <person name="Noordeloos M.E."/>
            <person name="Ohm R.A."/>
            <person name="Ortiz-Santana B."/>
            <person name="Ovrebo C."/>
            <person name="Racz N."/>
            <person name="Riley R."/>
            <person name="Savchenko A."/>
            <person name="Shiryaev A."/>
            <person name="Soop K."/>
            <person name="Spirin V."/>
            <person name="Szebenyi C."/>
            <person name="Tomsovsky M."/>
            <person name="Tulloss R.E."/>
            <person name="Uehling J."/>
            <person name="Grigoriev I.V."/>
            <person name="Vagvolgyi C."/>
            <person name="Papp T."/>
            <person name="Martin F.M."/>
            <person name="Miettinen O."/>
            <person name="Hibbett D.S."/>
            <person name="Nagy L.G."/>
        </authorList>
    </citation>
    <scope>NUCLEOTIDE SEQUENCE [LARGE SCALE GENOMIC DNA]</scope>
    <source>
        <strain evidence="2 3">CBS 309.79</strain>
    </source>
</reference>
<feature type="non-terminal residue" evidence="2">
    <location>
        <position position="87"/>
    </location>
</feature>
<proteinExistence type="predicted"/>
<organism evidence="2 3">
    <name type="scientific">Pterulicium gracile</name>
    <dbReference type="NCBI Taxonomy" id="1884261"/>
    <lineage>
        <taxon>Eukaryota</taxon>
        <taxon>Fungi</taxon>
        <taxon>Dikarya</taxon>
        <taxon>Basidiomycota</taxon>
        <taxon>Agaricomycotina</taxon>
        <taxon>Agaricomycetes</taxon>
        <taxon>Agaricomycetidae</taxon>
        <taxon>Agaricales</taxon>
        <taxon>Pleurotineae</taxon>
        <taxon>Pterulaceae</taxon>
        <taxon>Pterulicium</taxon>
    </lineage>
</organism>
<feature type="transmembrane region" description="Helical" evidence="1">
    <location>
        <begin position="20"/>
        <end position="49"/>
    </location>
</feature>
<protein>
    <submittedName>
        <fullName evidence="2">Uncharacterized protein</fullName>
    </submittedName>
</protein>
<sequence>MAFSAQKSTTRRCRKATSGLSLFSLWFLLIILFHFHHLTCIISLCIFLHLSIVPLIVLCFFDCLSLLCLFIIWFQAALCLEYIETNP</sequence>
<evidence type="ECO:0000313" key="3">
    <source>
        <dbReference type="Proteomes" id="UP000305067"/>
    </source>
</evidence>
<accession>A0A5C3Q8Q5</accession>
<feature type="transmembrane region" description="Helical" evidence="1">
    <location>
        <begin position="55"/>
        <end position="80"/>
    </location>
</feature>
<name>A0A5C3Q8Q5_9AGAR</name>
<keyword evidence="1" id="KW-1133">Transmembrane helix</keyword>
<gene>
    <name evidence="2" type="ORF">BDV98DRAFT_212511</name>
</gene>
<dbReference type="EMBL" id="ML178841">
    <property type="protein sequence ID" value="TFK98151.1"/>
    <property type="molecule type" value="Genomic_DNA"/>
</dbReference>
<evidence type="ECO:0000313" key="2">
    <source>
        <dbReference type="EMBL" id="TFK98151.1"/>
    </source>
</evidence>